<proteinExistence type="predicted"/>
<dbReference type="RefSeq" id="WP_166053784.1">
    <property type="nucleotide sequence ID" value="NZ_JAAMPJ010000014.1"/>
</dbReference>
<dbReference type="EMBL" id="JAAMPJ010000014">
    <property type="protein sequence ID" value="NGY64984.1"/>
    <property type="molecule type" value="Genomic_DNA"/>
</dbReference>
<feature type="compositionally biased region" description="Low complexity" evidence="1">
    <location>
        <begin position="11"/>
        <end position="20"/>
    </location>
</feature>
<accession>A0A7C9RX13</accession>
<reference evidence="2 3" key="1">
    <citation type="submission" date="2020-03" db="EMBL/GenBank/DDBJ databases">
        <title>Isolation and identification of active actinomycetes.</title>
        <authorList>
            <person name="Sun X."/>
        </authorList>
    </citation>
    <scope>NUCLEOTIDE SEQUENCE [LARGE SCALE GENOMIC DNA]</scope>
    <source>
        <strain evidence="2 3">NEAU-D13</strain>
    </source>
</reference>
<feature type="region of interest" description="Disordered" evidence="1">
    <location>
        <begin position="1"/>
        <end position="20"/>
    </location>
</feature>
<sequence length="402" mass="42784">MREHAKPVSQPARPVAATPPATRHQLEALQRQVGNTAVNALVQRDPVPGFSQRGDTCHPASLLTAFLVWDRDLASPGRPHGNMLSACDGALLYLQANRPVLITRLGGATGYGRVVATVNRVRAALAAPGAAMSEPQFQELAEALSQVFDDSASALRAMGGQATSDAYDTLDLIFHSAQLTGLTPGQIAQIEWYVHTRVIQNGQSVAARGYHVFLIGRQADGSWYLSDQGTTPALVLHAPNLDALRTSLNAAAASGQSWIDTRPTQRRHTLDWTGVHLLTAPEQIEPRHRRLLPPGQPLGVVNPGWRWRDIPLVTWDWVGMASGLAGARALFPGSGHGHSFVIGELPVGVFNVAKATPVTQQGLSGTFTPAGLLATAPPQFLHAWLQLGTASGALAASLTSVY</sequence>
<gene>
    <name evidence="2" type="ORF">G7043_39325</name>
</gene>
<evidence type="ECO:0000256" key="1">
    <source>
        <dbReference type="SAM" id="MobiDB-lite"/>
    </source>
</evidence>
<name>A0A7C9RX13_9PSEU</name>
<comment type="caution">
    <text evidence="2">The sequence shown here is derived from an EMBL/GenBank/DDBJ whole genome shotgun (WGS) entry which is preliminary data.</text>
</comment>
<dbReference type="AlphaFoldDB" id="A0A7C9RX13"/>
<protein>
    <submittedName>
        <fullName evidence="2">Uncharacterized protein</fullName>
    </submittedName>
</protein>
<evidence type="ECO:0000313" key="2">
    <source>
        <dbReference type="EMBL" id="NGY64984.1"/>
    </source>
</evidence>
<keyword evidence="3" id="KW-1185">Reference proteome</keyword>
<dbReference type="Proteomes" id="UP000481360">
    <property type="component" value="Unassembled WGS sequence"/>
</dbReference>
<organism evidence="2 3">
    <name type="scientific">Lentzea alba</name>
    <dbReference type="NCBI Taxonomy" id="2714351"/>
    <lineage>
        <taxon>Bacteria</taxon>
        <taxon>Bacillati</taxon>
        <taxon>Actinomycetota</taxon>
        <taxon>Actinomycetes</taxon>
        <taxon>Pseudonocardiales</taxon>
        <taxon>Pseudonocardiaceae</taxon>
        <taxon>Lentzea</taxon>
    </lineage>
</organism>
<evidence type="ECO:0000313" key="3">
    <source>
        <dbReference type="Proteomes" id="UP000481360"/>
    </source>
</evidence>